<proteinExistence type="predicted"/>
<keyword evidence="5" id="KW-1185">Reference proteome</keyword>
<name>A0ABV4U4G1_9BACT</name>
<dbReference type="CDD" id="cd09620">
    <property type="entry name" value="CBM9_like_3"/>
    <property type="match status" value="1"/>
</dbReference>
<feature type="domain" description="Glycoside hydrolase 123 catalytic" evidence="3">
    <location>
        <begin position="566"/>
        <end position="760"/>
    </location>
</feature>
<dbReference type="Pfam" id="PF13320">
    <property type="entry name" value="GH123_cat"/>
    <property type="match status" value="1"/>
</dbReference>
<dbReference type="Gene3D" id="2.60.120.260">
    <property type="entry name" value="Galactose-binding domain-like"/>
    <property type="match status" value="1"/>
</dbReference>
<feature type="chain" id="PRO_5046200871" evidence="1">
    <location>
        <begin position="25"/>
        <end position="996"/>
    </location>
</feature>
<dbReference type="Gene3D" id="2.60.40.1190">
    <property type="match status" value="1"/>
</dbReference>
<sequence length="996" mass="112721">MIQKQVAGLVMVILSLSLPVSALAQHAAAVASVPLVERGPTMDGGTDDAVWRTISEQHSLTNADGTRTIDAATRFRVCTDGQWLYFLVEAAHPRPTELDRTNLGRDRITWDETVEIFIAPDPQAPRYYHFALAPGGSNYDAIEQAPGTDWDSSWKHHSTITEDGWVAAIAIPLRELGLVEGVKIGDRLAVNVCRTTEAASRHQNWSPTGGVFHQRQAMGEFIIGSYQDAAMANARQLREQINTAAASERIQKDTSAQSALRELTRTSNELQAEAARIRSAEQWRGMEKRRSDLLNELRAVLSGNNPMFIWQVNPWDLPAMDDLPGAEVEQNTHLTGEAFQKEHLTLAFGVANLSNAPVRFRILPSEWARLGSTDRAAAADHLTVRRVTEVAISGGSILRDALPQLRIEDEVTLLPGSHAVIWLTVNTRDMTAGVWRSNLTLVPLLAPDMRKDVALQTTIYPAALPDGPRPYSANWAYYENPPSSVNREAAYQDQREHHTNIHYLPGYAASGLGSLSYDDQGKPRDDPDFSILDEWIDRFGDRGQFYIFRMDYPRLPAEMGGKDNLDDPQARENFRWWVTKVREHFESRGMSVRDFAWYAADEPDLEGAHQVRKFGTLMQSADPQQQIYVTVYQAQRVEWLEIMAPYVNVWTMKFNISKEQRDFLLAQDARYFSYNVLPNTSSPYFSYRREAMLAKVYDSEGIGFWSYEDTGIPRDGSTSWIPKSATSYAVIYEGQDGVVPSVRWEAWRQGIQDFRYVEWLETLVEASSDATLASQGRTLAAQTPQHILDSRDRTTADRSMAELRRIITQLLVADGSVEQEQVDRLVRASPLCLTGNDTLQLYENLDNVSRYRYSVAPSDDPDQTRLTDGNMQYPSGWVLFNGAPETWAVTFDLQRPWQLSHLDFLADVNPFVPNVRHFTVYLSETGREDDWVKIDEVTLRHEPGTDVLRADAGRMRKDHFIGMELDAMRARYLRLEMKTPGYARLGEVRIYGWAEE</sequence>
<dbReference type="EMBL" id="JBGUBD010000005">
    <property type="protein sequence ID" value="MFA9478485.1"/>
    <property type="molecule type" value="Genomic_DNA"/>
</dbReference>
<evidence type="ECO:0000313" key="4">
    <source>
        <dbReference type="EMBL" id="MFA9478485.1"/>
    </source>
</evidence>
<dbReference type="Pfam" id="PF06452">
    <property type="entry name" value="CBM9_1"/>
    <property type="match status" value="1"/>
</dbReference>
<evidence type="ECO:0000256" key="1">
    <source>
        <dbReference type="SAM" id="SignalP"/>
    </source>
</evidence>
<evidence type="ECO:0000259" key="3">
    <source>
        <dbReference type="Pfam" id="PF13320"/>
    </source>
</evidence>
<feature type="domain" description="Carbohydrate-binding" evidence="2">
    <location>
        <begin position="43"/>
        <end position="221"/>
    </location>
</feature>
<gene>
    <name evidence="4" type="ORF">ACERK3_09275</name>
</gene>
<reference evidence="4 5" key="1">
    <citation type="submission" date="2024-08" db="EMBL/GenBank/DDBJ databases">
        <title>Whole-genome sequencing of halo(alkali)philic microorganisms from hypersaline lakes.</title>
        <authorList>
            <person name="Sorokin D.Y."/>
            <person name="Merkel A.Y."/>
            <person name="Messina E."/>
            <person name="Yakimov M."/>
        </authorList>
    </citation>
    <scope>NUCLEOTIDE SEQUENCE [LARGE SCALE GENOMIC DNA]</scope>
    <source>
        <strain evidence="4 5">AB-hyl4</strain>
    </source>
</reference>
<comment type="caution">
    <text evidence="4">The sequence shown here is derived from an EMBL/GenBank/DDBJ whole genome shotgun (WGS) entry which is preliminary data.</text>
</comment>
<organism evidence="4 5">
    <name type="scientific">Natronomicrosphaera hydrolytica</name>
    <dbReference type="NCBI Taxonomy" id="3242702"/>
    <lineage>
        <taxon>Bacteria</taxon>
        <taxon>Pseudomonadati</taxon>
        <taxon>Planctomycetota</taxon>
        <taxon>Phycisphaerae</taxon>
        <taxon>Phycisphaerales</taxon>
        <taxon>Phycisphaeraceae</taxon>
        <taxon>Natronomicrosphaera</taxon>
    </lineage>
</organism>
<dbReference type="InterPro" id="IPR025150">
    <property type="entry name" value="GH123_cat"/>
</dbReference>
<evidence type="ECO:0000313" key="5">
    <source>
        <dbReference type="Proteomes" id="UP001575105"/>
    </source>
</evidence>
<feature type="signal peptide" evidence="1">
    <location>
        <begin position="1"/>
        <end position="24"/>
    </location>
</feature>
<keyword evidence="1" id="KW-0732">Signal</keyword>
<dbReference type="SUPFAM" id="SSF49344">
    <property type="entry name" value="CBD9-like"/>
    <property type="match status" value="1"/>
</dbReference>
<protein>
    <submittedName>
        <fullName evidence="4">Sugar-binding protein</fullName>
    </submittedName>
</protein>
<dbReference type="Proteomes" id="UP001575105">
    <property type="component" value="Unassembled WGS sequence"/>
</dbReference>
<dbReference type="RefSeq" id="WP_425345411.1">
    <property type="nucleotide sequence ID" value="NZ_JBGUBD010000005.1"/>
</dbReference>
<dbReference type="InterPro" id="IPR010502">
    <property type="entry name" value="Carb-bd_dom_fam9"/>
</dbReference>
<accession>A0ABV4U4G1</accession>
<evidence type="ECO:0000259" key="2">
    <source>
        <dbReference type="Pfam" id="PF06452"/>
    </source>
</evidence>